<dbReference type="eggNOG" id="COG1092">
    <property type="taxonomic scope" value="Bacteria"/>
</dbReference>
<evidence type="ECO:0000259" key="8">
    <source>
        <dbReference type="Pfam" id="PF10672"/>
    </source>
</evidence>
<gene>
    <name evidence="10" type="ordered locus">Rsph17025_1183</name>
</gene>
<accession>A4WRS0</accession>
<dbReference type="Gene3D" id="3.30.750.80">
    <property type="entry name" value="RNA methyltransferase domain (HRMD) like"/>
    <property type="match status" value="1"/>
</dbReference>
<dbReference type="STRING" id="349102.Rsph17025_1183"/>
<dbReference type="CDD" id="cd02440">
    <property type="entry name" value="AdoMet_MTases"/>
    <property type="match status" value="1"/>
</dbReference>
<dbReference type="InterPro" id="IPR029063">
    <property type="entry name" value="SAM-dependent_MTases_sf"/>
</dbReference>
<dbReference type="Gene3D" id="2.30.130.10">
    <property type="entry name" value="PUA domain"/>
    <property type="match status" value="1"/>
</dbReference>
<comment type="similarity">
    <text evidence="6">Belongs to the methyltransferase superfamily. RlmI family.</text>
</comment>
<dbReference type="GO" id="GO:0003723">
    <property type="term" value="F:RNA binding"/>
    <property type="evidence" value="ECO:0007669"/>
    <property type="project" value="InterPro"/>
</dbReference>
<dbReference type="SUPFAM" id="SSF53335">
    <property type="entry name" value="S-adenosyl-L-methionine-dependent methyltransferases"/>
    <property type="match status" value="1"/>
</dbReference>
<dbReference type="Pfam" id="PF17785">
    <property type="entry name" value="PUA_3"/>
    <property type="match status" value="1"/>
</dbReference>
<dbReference type="InterPro" id="IPR041532">
    <property type="entry name" value="RlmI-like_PUA"/>
</dbReference>
<dbReference type="GO" id="GO:0008168">
    <property type="term" value="F:methyltransferase activity"/>
    <property type="evidence" value="ECO:0007669"/>
    <property type="project" value="UniProtKB-KW"/>
</dbReference>
<feature type="region of interest" description="Disordered" evidence="7">
    <location>
        <begin position="13"/>
        <end position="37"/>
    </location>
</feature>
<dbReference type="PANTHER" id="PTHR42873:SF1">
    <property type="entry name" value="S-ADENOSYLMETHIONINE-DEPENDENT METHYLTRANSFERASE DOMAIN-CONTAINING PROTEIN"/>
    <property type="match status" value="1"/>
</dbReference>
<dbReference type="NCBIfam" id="NF046099">
    <property type="entry name" value="RSP_2647_MTase"/>
    <property type="match status" value="1"/>
</dbReference>
<dbReference type="GO" id="GO:0005737">
    <property type="term" value="C:cytoplasm"/>
    <property type="evidence" value="ECO:0007669"/>
    <property type="project" value="UniProtKB-SubCell"/>
</dbReference>
<dbReference type="GO" id="GO:0032259">
    <property type="term" value="P:methylation"/>
    <property type="evidence" value="ECO:0007669"/>
    <property type="project" value="UniProtKB-KW"/>
</dbReference>
<evidence type="ECO:0000256" key="5">
    <source>
        <dbReference type="ARBA" id="ARBA00022691"/>
    </source>
</evidence>
<dbReference type="CDD" id="cd11572">
    <property type="entry name" value="RlmI_M_like"/>
    <property type="match status" value="1"/>
</dbReference>
<dbReference type="InterPro" id="IPR015947">
    <property type="entry name" value="PUA-like_sf"/>
</dbReference>
<dbReference type="KEGG" id="rsq:Rsph17025_1183"/>
<organism evidence="10">
    <name type="scientific">Cereibacter sphaeroides (strain ATCC 17025 / ATH 2.4.3)</name>
    <name type="common">Rhodobacter sphaeroides</name>
    <dbReference type="NCBI Taxonomy" id="349102"/>
    <lineage>
        <taxon>Bacteria</taxon>
        <taxon>Pseudomonadati</taxon>
        <taxon>Pseudomonadota</taxon>
        <taxon>Alphaproteobacteria</taxon>
        <taxon>Rhodobacterales</taxon>
        <taxon>Paracoccaceae</taxon>
        <taxon>Cereibacter</taxon>
    </lineage>
</organism>
<evidence type="ECO:0000256" key="2">
    <source>
        <dbReference type="ARBA" id="ARBA00022490"/>
    </source>
</evidence>
<dbReference type="Pfam" id="PF10672">
    <property type="entry name" value="Methyltrans_SAM"/>
    <property type="match status" value="1"/>
</dbReference>
<dbReference type="HOGENOM" id="CLU_014042_0_0_5"/>
<feature type="domain" description="S-adenosylmethionine-dependent methyltransferase" evidence="8">
    <location>
        <begin position="218"/>
        <end position="374"/>
    </location>
</feature>
<evidence type="ECO:0000256" key="1">
    <source>
        <dbReference type="ARBA" id="ARBA00004496"/>
    </source>
</evidence>
<dbReference type="InterPro" id="IPR036974">
    <property type="entry name" value="PUA_sf"/>
</dbReference>
<proteinExistence type="inferred from homology"/>
<keyword evidence="5" id="KW-0949">S-adenosyl-L-methionine</keyword>
<dbReference type="InterPro" id="IPR019614">
    <property type="entry name" value="SAM-dep_methyl-trfase"/>
</dbReference>
<evidence type="ECO:0000259" key="9">
    <source>
        <dbReference type="Pfam" id="PF17785"/>
    </source>
</evidence>
<evidence type="ECO:0000256" key="4">
    <source>
        <dbReference type="ARBA" id="ARBA00022679"/>
    </source>
</evidence>
<dbReference type="PANTHER" id="PTHR42873">
    <property type="entry name" value="RIBOSOMAL RNA LARGE SUBUNIT METHYLTRANSFERASE"/>
    <property type="match status" value="1"/>
</dbReference>
<protein>
    <submittedName>
        <fullName evidence="10">SAM-dependent methyltransferase</fullName>
    </submittedName>
</protein>
<comment type="subcellular location">
    <subcellularLocation>
        <location evidence="1">Cytoplasm</location>
    </subcellularLocation>
</comment>
<dbReference type="Gene3D" id="3.40.50.150">
    <property type="entry name" value="Vaccinia Virus protein VP39"/>
    <property type="match status" value="1"/>
</dbReference>
<dbReference type="PROSITE" id="PS50890">
    <property type="entry name" value="PUA"/>
    <property type="match status" value="1"/>
</dbReference>
<dbReference type="AlphaFoldDB" id="A4WRS0"/>
<keyword evidence="4 10" id="KW-0808">Transferase</keyword>
<evidence type="ECO:0000256" key="7">
    <source>
        <dbReference type="SAM" id="MobiDB-lite"/>
    </source>
</evidence>
<sequence>METRALLLWPEPFPSAPKRLEEGQPQQRKPPMTRPTVRLRPKAEARAIRHGFPWVYADELVTDRRTQALTPGTLAVLEDSERRVLGLVTVNVGSKIIARMLDRDPEAEVDADWFAARLGRALALRERLFDQPFYRLVHAEADGLPGIVIDRFGEAAVIQPNAAWAEAHLPALEEALVRVTGVTTVVKNGTGRSRGLEGLPEETVVLRGGLSAPVPVPMNGATYMADLTGGQKTGLFYDQRPNHAFAARLGRGGSVLDVFTHVGGFALAALAGGAERALAVDASGPALALAEAGAKLAGLGERFETRQGDAFQVLEALGADGARFDLVICDPPAFAPAKPALEAGLRAYERLARLAAPLVAPGGYLVLCSCSHAADLAAFRNASARGIGRGGRRAQLIHTGFAGPDHPILPQLAESGYLKSLFFRLDG</sequence>
<name>A4WRS0_CERS5</name>
<dbReference type="EMBL" id="CP000661">
    <property type="protein sequence ID" value="ABP70084.1"/>
    <property type="molecule type" value="Genomic_DNA"/>
</dbReference>
<reference evidence="10" key="1">
    <citation type="submission" date="2007-04" db="EMBL/GenBank/DDBJ databases">
        <title>Complete sequence of chromosome of Rhodobacter sphaeroides ATCC 17025.</title>
        <authorList>
            <consortium name="US DOE Joint Genome Institute"/>
            <person name="Copeland A."/>
            <person name="Lucas S."/>
            <person name="Lapidus A."/>
            <person name="Barry K."/>
            <person name="Detter J.C."/>
            <person name="Glavina del Rio T."/>
            <person name="Hammon N."/>
            <person name="Israni S."/>
            <person name="Dalin E."/>
            <person name="Tice H."/>
            <person name="Pitluck S."/>
            <person name="Chertkov O."/>
            <person name="Brettin T."/>
            <person name="Bruce D."/>
            <person name="Han C."/>
            <person name="Schmutz J."/>
            <person name="Larimer F."/>
            <person name="Land M."/>
            <person name="Hauser L."/>
            <person name="Kyrpides N."/>
            <person name="Kim E."/>
            <person name="Richardson P."/>
            <person name="Mackenzie C."/>
            <person name="Choudhary M."/>
            <person name="Donohue T.J."/>
            <person name="Kaplan S."/>
        </authorList>
    </citation>
    <scope>NUCLEOTIDE SEQUENCE [LARGE SCALE GENOMIC DNA]</scope>
    <source>
        <strain evidence="10">ATCC 17025</strain>
    </source>
</reference>
<dbReference type="SUPFAM" id="SSF88697">
    <property type="entry name" value="PUA domain-like"/>
    <property type="match status" value="1"/>
</dbReference>
<feature type="domain" description="RlmI-like PUA" evidence="9">
    <location>
        <begin position="37"/>
        <end position="103"/>
    </location>
</feature>
<keyword evidence="3 10" id="KW-0489">Methyltransferase</keyword>
<keyword evidence="2" id="KW-0963">Cytoplasm</keyword>
<evidence type="ECO:0000256" key="6">
    <source>
        <dbReference type="ARBA" id="ARBA00038091"/>
    </source>
</evidence>
<evidence type="ECO:0000256" key="3">
    <source>
        <dbReference type="ARBA" id="ARBA00022603"/>
    </source>
</evidence>
<evidence type="ECO:0000313" key="10">
    <source>
        <dbReference type="EMBL" id="ABP70084.1"/>
    </source>
</evidence>